<accession>A0A414FNM1</accession>
<feature type="chain" id="PRO_5019232941" evidence="1">
    <location>
        <begin position="25"/>
        <end position="44"/>
    </location>
</feature>
<dbReference type="RefSeq" id="WP_122264305.1">
    <property type="nucleotide sequence ID" value="NZ_QRIK01000003.1"/>
</dbReference>
<evidence type="ECO:0000313" key="2">
    <source>
        <dbReference type="EMBL" id="RHD51102.1"/>
    </source>
</evidence>
<evidence type="ECO:0000313" key="3">
    <source>
        <dbReference type="Proteomes" id="UP000284689"/>
    </source>
</evidence>
<proteinExistence type="predicted"/>
<evidence type="ECO:0000256" key="1">
    <source>
        <dbReference type="SAM" id="SignalP"/>
    </source>
</evidence>
<organism evidence="2 3">
    <name type="scientific">Bacteroides caccae</name>
    <dbReference type="NCBI Taxonomy" id="47678"/>
    <lineage>
        <taxon>Bacteria</taxon>
        <taxon>Pseudomonadati</taxon>
        <taxon>Bacteroidota</taxon>
        <taxon>Bacteroidia</taxon>
        <taxon>Bacteroidales</taxon>
        <taxon>Bacteroidaceae</taxon>
        <taxon>Bacteroides</taxon>
    </lineage>
</organism>
<protein>
    <submittedName>
        <fullName evidence="2">DUF3575 domain-containing protein</fullName>
    </submittedName>
</protein>
<comment type="caution">
    <text evidence="2">The sequence shown here is derived from an EMBL/GenBank/DDBJ whole genome shotgun (WGS) entry which is preliminary data.</text>
</comment>
<reference evidence="2 3" key="1">
    <citation type="submission" date="2018-08" db="EMBL/GenBank/DDBJ databases">
        <title>A genome reference for cultivated species of the human gut microbiota.</title>
        <authorList>
            <person name="Zou Y."/>
            <person name="Xue W."/>
            <person name="Luo G."/>
        </authorList>
    </citation>
    <scope>NUCLEOTIDE SEQUENCE [LARGE SCALE GENOMIC DNA]</scope>
    <source>
        <strain evidence="2 3">AM31-16AC</strain>
    </source>
</reference>
<dbReference type="EMBL" id="QSJD01000006">
    <property type="protein sequence ID" value="RHD51102.1"/>
    <property type="molecule type" value="Genomic_DNA"/>
</dbReference>
<gene>
    <name evidence="2" type="ORF">DW794_05870</name>
</gene>
<dbReference type="Proteomes" id="UP000284689">
    <property type="component" value="Unassembled WGS sequence"/>
</dbReference>
<dbReference type="AlphaFoldDB" id="A0A414FNM1"/>
<feature type="signal peptide" evidence="1">
    <location>
        <begin position="1"/>
        <end position="24"/>
    </location>
</feature>
<dbReference type="Pfam" id="PF12099">
    <property type="entry name" value="DUF3575"/>
    <property type="match status" value="1"/>
</dbReference>
<name>A0A414FNM1_9BACE</name>
<sequence>MKRMPMCLVVLLCLLCLPVSTIHGQEIAVKTNLLYDATEPSTSA</sequence>
<dbReference type="InterPro" id="IPR021958">
    <property type="entry name" value="DUF3575"/>
</dbReference>
<keyword evidence="1" id="KW-0732">Signal</keyword>